<comment type="caution">
    <text evidence="2">The sequence shown here is derived from an EMBL/GenBank/DDBJ whole genome shotgun (WGS) entry which is preliminary data.</text>
</comment>
<keyword evidence="1" id="KW-1133">Transmembrane helix</keyword>
<keyword evidence="1" id="KW-0472">Membrane</keyword>
<evidence type="ECO:0000313" key="3">
    <source>
        <dbReference type="Proteomes" id="UP000230906"/>
    </source>
</evidence>
<dbReference type="AlphaFoldDB" id="A0A2H0RH72"/>
<sequence length="158" mass="17114">MDQEKKFPITLVIIIVLIIAGLGWAWWANRGDLGDSTPTATSTDSLVDSGQFIIAKHQFTNGQHIVAGEINLPTPCHLLETQVQVAKSLPEQVTINFSATTTGEACAQVITPTRFKVEFAAHEDASIKATWNGQKATLDLVPVAPGENIEDFEVFIKG</sequence>
<protein>
    <submittedName>
        <fullName evidence="2">Uncharacterized protein</fullName>
    </submittedName>
</protein>
<evidence type="ECO:0000256" key="1">
    <source>
        <dbReference type="SAM" id="Phobius"/>
    </source>
</evidence>
<dbReference type="Proteomes" id="UP000230906">
    <property type="component" value="Unassembled WGS sequence"/>
</dbReference>
<evidence type="ECO:0000313" key="2">
    <source>
        <dbReference type="EMBL" id="PIR45374.1"/>
    </source>
</evidence>
<keyword evidence="1" id="KW-0812">Transmembrane</keyword>
<organism evidence="2 3">
    <name type="scientific">Candidatus Vogelbacteria bacterium CG10_big_fil_rev_8_21_14_0_10_50_13</name>
    <dbReference type="NCBI Taxonomy" id="1975044"/>
    <lineage>
        <taxon>Bacteria</taxon>
        <taxon>Candidatus Vogeliibacteriota</taxon>
    </lineage>
</organism>
<proteinExistence type="predicted"/>
<name>A0A2H0RH72_9BACT</name>
<gene>
    <name evidence="2" type="ORF">COV09_01825</name>
</gene>
<feature type="transmembrane region" description="Helical" evidence="1">
    <location>
        <begin position="7"/>
        <end position="27"/>
    </location>
</feature>
<accession>A0A2H0RH72</accession>
<dbReference type="EMBL" id="PCYJ01000027">
    <property type="protein sequence ID" value="PIR45374.1"/>
    <property type="molecule type" value="Genomic_DNA"/>
</dbReference>
<reference evidence="2 3" key="1">
    <citation type="submission" date="2017-09" db="EMBL/GenBank/DDBJ databases">
        <title>Depth-based differentiation of microbial function through sediment-hosted aquifers and enrichment of novel symbionts in the deep terrestrial subsurface.</title>
        <authorList>
            <person name="Probst A.J."/>
            <person name="Ladd B."/>
            <person name="Jarett J.K."/>
            <person name="Geller-Mcgrath D.E."/>
            <person name="Sieber C.M."/>
            <person name="Emerson J.B."/>
            <person name="Anantharaman K."/>
            <person name="Thomas B.C."/>
            <person name="Malmstrom R."/>
            <person name="Stieglmeier M."/>
            <person name="Klingl A."/>
            <person name="Woyke T."/>
            <person name="Ryan C.M."/>
            <person name="Banfield J.F."/>
        </authorList>
    </citation>
    <scope>NUCLEOTIDE SEQUENCE [LARGE SCALE GENOMIC DNA]</scope>
    <source>
        <strain evidence="2">CG10_big_fil_rev_8_21_14_0_10_50_13</strain>
    </source>
</reference>